<evidence type="ECO:0000256" key="10">
    <source>
        <dbReference type="PIRSR" id="PIRSR634016-3"/>
    </source>
</evidence>
<dbReference type="InterPro" id="IPR050344">
    <property type="entry name" value="Peptidase_M1_aminopeptidases"/>
</dbReference>
<evidence type="ECO:0000256" key="6">
    <source>
        <dbReference type="ARBA" id="ARBA00022801"/>
    </source>
</evidence>
<feature type="site" description="Transition state stabilizer" evidence="11">
    <location>
        <position position="389"/>
    </location>
</feature>
<dbReference type="GO" id="GO:0008270">
    <property type="term" value="F:zinc ion binding"/>
    <property type="evidence" value="ECO:0007669"/>
    <property type="project" value="UniProtKB-UniRule"/>
</dbReference>
<evidence type="ECO:0000256" key="2">
    <source>
        <dbReference type="ARBA" id="ARBA00010136"/>
    </source>
</evidence>
<feature type="binding site" evidence="10">
    <location>
        <position position="304"/>
    </location>
    <ligand>
        <name>Zn(2+)</name>
        <dbReference type="ChEBI" id="CHEBI:29105"/>
        <note>catalytic</note>
    </ligand>
</feature>
<evidence type="ECO:0000259" key="15">
    <source>
        <dbReference type="Pfam" id="PF17900"/>
    </source>
</evidence>
<dbReference type="GO" id="GO:0016285">
    <property type="term" value="F:alanyl aminopeptidase activity"/>
    <property type="evidence" value="ECO:0007669"/>
    <property type="project" value="UniProtKB-EC"/>
</dbReference>
<evidence type="ECO:0000256" key="9">
    <source>
        <dbReference type="PIRSR" id="PIRSR634016-1"/>
    </source>
</evidence>
<dbReference type="RefSeq" id="WP_169098042.1">
    <property type="nucleotide sequence ID" value="NZ_JABBVZ010000016.1"/>
</dbReference>
<dbReference type="GO" id="GO:0043171">
    <property type="term" value="P:peptide catabolic process"/>
    <property type="evidence" value="ECO:0007669"/>
    <property type="project" value="TreeGrafter"/>
</dbReference>
<dbReference type="InterPro" id="IPR027268">
    <property type="entry name" value="Peptidase_M4/M1_CTD_sf"/>
</dbReference>
<dbReference type="Gene3D" id="1.25.50.20">
    <property type="match status" value="1"/>
</dbReference>
<evidence type="ECO:0000256" key="1">
    <source>
        <dbReference type="ARBA" id="ARBA00000098"/>
    </source>
</evidence>
<protein>
    <recommendedName>
        <fullName evidence="12">Aminopeptidase</fullName>
        <ecNumber evidence="12">3.4.11.-</ecNumber>
    </recommendedName>
</protein>
<dbReference type="AlphaFoldDB" id="A0A7Y0Q235"/>
<dbReference type="GO" id="GO:0006508">
    <property type="term" value="P:proteolysis"/>
    <property type="evidence" value="ECO:0007669"/>
    <property type="project" value="UniProtKB-KW"/>
</dbReference>
<dbReference type="FunFam" id="1.10.390.10:FF:000006">
    <property type="entry name" value="Puromycin-sensitive aminopeptidase"/>
    <property type="match status" value="1"/>
</dbReference>
<reference evidence="16 17" key="1">
    <citation type="submission" date="2020-04" db="EMBL/GenBank/DDBJ databases">
        <authorList>
            <person name="Zhang R."/>
            <person name="Schippers A."/>
        </authorList>
    </citation>
    <scope>NUCLEOTIDE SEQUENCE [LARGE SCALE GENOMIC DNA]</scope>
    <source>
        <strain evidence="16 17">DSM 109850</strain>
    </source>
</reference>
<dbReference type="CDD" id="cd09601">
    <property type="entry name" value="M1_APN-Q_like"/>
    <property type="match status" value="1"/>
</dbReference>
<dbReference type="GO" id="GO:0042277">
    <property type="term" value="F:peptide binding"/>
    <property type="evidence" value="ECO:0007669"/>
    <property type="project" value="TreeGrafter"/>
</dbReference>
<keyword evidence="8 12" id="KW-0482">Metalloprotease</keyword>
<dbReference type="SUPFAM" id="SSF55486">
    <property type="entry name" value="Metalloproteases ('zincins'), catalytic domain"/>
    <property type="match status" value="1"/>
</dbReference>
<keyword evidence="3 12" id="KW-0031">Aminopeptidase</keyword>
<keyword evidence="6 12" id="KW-0378">Hydrolase</keyword>
<dbReference type="Proteomes" id="UP000533476">
    <property type="component" value="Unassembled WGS sequence"/>
</dbReference>
<evidence type="ECO:0000313" key="16">
    <source>
        <dbReference type="EMBL" id="NMP22067.1"/>
    </source>
</evidence>
<dbReference type="EMBL" id="JABBVZ010000016">
    <property type="protein sequence ID" value="NMP22067.1"/>
    <property type="molecule type" value="Genomic_DNA"/>
</dbReference>
<dbReference type="EC" id="3.4.11.-" evidence="12"/>
<dbReference type="InterPro" id="IPR045357">
    <property type="entry name" value="Aminopeptidase_N-like_N"/>
</dbReference>
<comment type="caution">
    <text evidence="16">The sequence shown here is derived from an EMBL/GenBank/DDBJ whole genome shotgun (WGS) entry which is preliminary data.</text>
</comment>
<accession>A0A7Y0Q235</accession>
<evidence type="ECO:0000256" key="12">
    <source>
        <dbReference type="RuleBase" id="RU364040"/>
    </source>
</evidence>
<dbReference type="Gene3D" id="1.10.390.10">
    <property type="entry name" value="Neutral Protease Domain 2"/>
    <property type="match status" value="1"/>
</dbReference>
<organism evidence="16 17">
    <name type="scientific">Sulfobacillus harzensis</name>
    <dbReference type="NCBI Taxonomy" id="2729629"/>
    <lineage>
        <taxon>Bacteria</taxon>
        <taxon>Bacillati</taxon>
        <taxon>Bacillota</taxon>
        <taxon>Clostridia</taxon>
        <taxon>Eubacteriales</taxon>
        <taxon>Clostridiales Family XVII. Incertae Sedis</taxon>
        <taxon>Sulfobacillus</taxon>
    </lineage>
</organism>
<dbReference type="GO" id="GO:0005615">
    <property type="term" value="C:extracellular space"/>
    <property type="evidence" value="ECO:0007669"/>
    <property type="project" value="TreeGrafter"/>
</dbReference>
<dbReference type="InterPro" id="IPR034016">
    <property type="entry name" value="M1_APN-typ"/>
</dbReference>
<dbReference type="Gene3D" id="2.60.40.1730">
    <property type="entry name" value="tricorn interacting facor f3 domain"/>
    <property type="match status" value="1"/>
</dbReference>
<feature type="domain" description="ERAP1-like C-terminal" evidence="14">
    <location>
        <begin position="522"/>
        <end position="828"/>
    </location>
</feature>
<feature type="domain" description="Aminopeptidase N-like N-terminal" evidence="15">
    <location>
        <begin position="15"/>
        <end position="197"/>
    </location>
</feature>
<dbReference type="Pfam" id="PF01433">
    <property type="entry name" value="Peptidase_M1"/>
    <property type="match status" value="1"/>
</dbReference>
<evidence type="ECO:0000259" key="14">
    <source>
        <dbReference type="Pfam" id="PF11838"/>
    </source>
</evidence>
<dbReference type="GO" id="GO:0016020">
    <property type="term" value="C:membrane"/>
    <property type="evidence" value="ECO:0007669"/>
    <property type="project" value="TreeGrafter"/>
</dbReference>
<dbReference type="Gene3D" id="2.60.40.1910">
    <property type="match status" value="1"/>
</dbReference>
<evidence type="ECO:0000256" key="8">
    <source>
        <dbReference type="ARBA" id="ARBA00023049"/>
    </source>
</evidence>
<dbReference type="InterPro" id="IPR042097">
    <property type="entry name" value="Aminopeptidase_N-like_N_sf"/>
</dbReference>
<dbReference type="Pfam" id="PF17900">
    <property type="entry name" value="Peptidase_M1_N"/>
    <property type="match status" value="1"/>
</dbReference>
<comment type="similarity">
    <text evidence="2 12">Belongs to the peptidase M1 family.</text>
</comment>
<dbReference type="InterPro" id="IPR001930">
    <property type="entry name" value="Peptidase_M1"/>
</dbReference>
<sequence length="851" mass="95263">MAERPPYRLPRTALPRRYELVIEPNLPDGRFVGTVRIEVDVHEPLNEMILNALDLTIGDVSWSDADHANLIASVTDNADEEQIVIHFDQAIQPGSGILSIHYQGELGNDLRGFYRTTVQGPDGQPVIIASTHCEATDARQIFPGWDEPEFKAVFQITAVVDESLTAISNAREVSNTVDGQGKRRIVFADTMPMSTYLVALVVGPYKATNPINVGKTPVRVAYRPGFEGMTDWAEKAAQETLGFFENYFGIPYPGDKLDHVAVPEFAAGAMENLGCVTYREEYLLMNPERAALQEKAPAVSVIAHETAHMWFGDLVTMRWWNGIWLNEAFATLMQELASDALHPEWEVWTTFSHGRAYAMTIDGLASTRSIEFPVGRPVESWAMFDVLTYQKGGSVLRMLEQYLGPEVFRRGISHYLTTHKYGNTETSDLWDALESVSGQPVRSMMDSWVFQPGFPLVHASLSEDGKTLTLTQTQFRYQGEGEGRWQVPVVVGIHGQSGESQTVRKILASEPLAIPVPQDVQWITINQGGWGFYRSAYDNRLWEKLLGAFDQMTAIERYQLVDDAWAGVESGAVPLQQAVQLWRALGAERDPDVWGAVATNVNLLWRVADEASKPVVAQFIRDIAGPIFAELGWEPKPGEDVRLGRLRAALVQLLGISGNDSDVVHEARQRFPAILRGESSVAPDLLTPIVNVVAANGDASDWDAIYRAFKESKTPQDETRYLFALARFRKPELIQRTINLYYSSEVRLQDAPIALAYLVMNSRATEAAWESIEQRWDALLEKFPKSMFAHFIQPTATVVEETLAERIQTWLRDHPVAEVARSTTQAMEFQGINRAMARRVKDTIADVLSRH</sequence>
<evidence type="ECO:0000256" key="7">
    <source>
        <dbReference type="ARBA" id="ARBA00022833"/>
    </source>
</evidence>
<keyword evidence="4 12" id="KW-0645">Protease</keyword>
<evidence type="ECO:0000256" key="4">
    <source>
        <dbReference type="ARBA" id="ARBA00022670"/>
    </source>
</evidence>
<evidence type="ECO:0000256" key="5">
    <source>
        <dbReference type="ARBA" id="ARBA00022723"/>
    </source>
</evidence>
<gene>
    <name evidence="16" type="ORF">HIJ39_06855</name>
</gene>
<feature type="active site" description="Proton acceptor" evidence="9">
    <location>
        <position position="305"/>
    </location>
</feature>
<keyword evidence="7 10" id="KW-0862">Zinc</keyword>
<dbReference type="InterPro" id="IPR024571">
    <property type="entry name" value="ERAP1-like_C_dom"/>
</dbReference>
<evidence type="ECO:0000256" key="3">
    <source>
        <dbReference type="ARBA" id="ARBA00022438"/>
    </source>
</evidence>
<name>A0A7Y0Q235_9FIRM</name>
<keyword evidence="17" id="KW-1185">Reference proteome</keyword>
<evidence type="ECO:0000313" key="17">
    <source>
        <dbReference type="Proteomes" id="UP000533476"/>
    </source>
</evidence>
<dbReference type="GO" id="GO:0005737">
    <property type="term" value="C:cytoplasm"/>
    <property type="evidence" value="ECO:0007669"/>
    <property type="project" value="TreeGrafter"/>
</dbReference>
<feature type="binding site" evidence="10">
    <location>
        <position position="308"/>
    </location>
    <ligand>
        <name>Zn(2+)</name>
        <dbReference type="ChEBI" id="CHEBI:29105"/>
        <note>catalytic</note>
    </ligand>
</feature>
<dbReference type="PANTHER" id="PTHR11533">
    <property type="entry name" value="PROTEASE M1 ZINC METALLOPROTEASE"/>
    <property type="match status" value="1"/>
</dbReference>
<dbReference type="GO" id="GO:0070006">
    <property type="term" value="F:metalloaminopeptidase activity"/>
    <property type="evidence" value="ECO:0007669"/>
    <property type="project" value="TreeGrafter"/>
</dbReference>
<dbReference type="PRINTS" id="PR00756">
    <property type="entry name" value="ALADIPTASE"/>
</dbReference>
<evidence type="ECO:0000259" key="13">
    <source>
        <dbReference type="Pfam" id="PF01433"/>
    </source>
</evidence>
<comment type="catalytic activity">
    <reaction evidence="1">
        <text>Release of an N-terminal amino acid, Xaa-|-Yaa- from a peptide, amide or arylamide. Xaa is preferably Ala, but may be most amino acids including Pro (slow action). When a terminal hydrophobic residue is followed by a prolyl residue, the two may be released as an intact Xaa-Pro dipeptide.</text>
        <dbReference type="EC" id="3.4.11.2"/>
    </reaction>
</comment>
<comment type="cofactor">
    <cofactor evidence="10 12">
        <name>Zn(2+)</name>
        <dbReference type="ChEBI" id="CHEBI:29105"/>
    </cofactor>
    <text evidence="10 12">Binds 1 zinc ion per subunit.</text>
</comment>
<proteinExistence type="inferred from homology"/>
<keyword evidence="5 10" id="KW-0479">Metal-binding</keyword>
<dbReference type="PANTHER" id="PTHR11533:SF174">
    <property type="entry name" value="PUROMYCIN-SENSITIVE AMINOPEPTIDASE-RELATED"/>
    <property type="match status" value="1"/>
</dbReference>
<feature type="domain" description="Peptidase M1 membrane alanine aminopeptidase" evidence="13">
    <location>
        <begin position="234"/>
        <end position="448"/>
    </location>
</feature>
<evidence type="ECO:0000256" key="11">
    <source>
        <dbReference type="PIRSR" id="PIRSR634016-4"/>
    </source>
</evidence>
<dbReference type="InterPro" id="IPR014782">
    <property type="entry name" value="Peptidase_M1_dom"/>
</dbReference>
<dbReference type="SUPFAM" id="SSF63737">
    <property type="entry name" value="Leukotriene A4 hydrolase N-terminal domain"/>
    <property type="match status" value="1"/>
</dbReference>
<dbReference type="Pfam" id="PF11838">
    <property type="entry name" value="ERAP1_C"/>
    <property type="match status" value="1"/>
</dbReference>
<feature type="binding site" evidence="10">
    <location>
        <position position="327"/>
    </location>
    <ligand>
        <name>Zn(2+)</name>
        <dbReference type="ChEBI" id="CHEBI:29105"/>
        <note>catalytic</note>
    </ligand>
</feature>